<organism evidence="2 3">
    <name type="scientific">Pectobacterium actinidiae</name>
    <dbReference type="NCBI Taxonomy" id="1507808"/>
    <lineage>
        <taxon>Bacteria</taxon>
        <taxon>Pseudomonadati</taxon>
        <taxon>Pseudomonadota</taxon>
        <taxon>Gammaproteobacteria</taxon>
        <taxon>Enterobacterales</taxon>
        <taxon>Pectobacteriaceae</taxon>
        <taxon>Pectobacterium</taxon>
    </lineage>
</organism>
<keyword evidence="1" id="KW-0472">Membrane</keyword>
<accession>A0A1V2R2I2</accession>
<feature type="transmembrane region" description="Helical" evidence="1">
    <location>
        <begin position="64"/>
        <end position="83"/>
    </location>
</feature>
<evidence type="ECO:0000313" key="2">
    <source>
        <dbReference type="EMBL" id="ONK05342.1"/>
    </source>
</evidence>
<evidence type="ECO:0000313" key="3">
    <source>
        <dbReference type="Proteomes" id="UP000189286"/>
    </source>
</evidence>
<evidence type="ECO:0000256" key="1">
    <source>
        <dbReference type="SAM" id="Phobius"/>
    </source>
</evidence>
<dbReference type="AlphaFoldDB" id="A0A1V2R2I2"/>
<keyword evidence="1" id="KW-0812">Transmembrane</keyword>
<sequence length="190" mass="21525">MTAQTIKVNNLYFYFFLVMPLIVPICYYFINDDISAYIIFYTAAFACAFFDQKEMVKSEHESKSQLVASVLGIVIFPPIYVYGRTNASGMKKWRWFFVYIAIVLASVFTSAAIEASMSLKTTACEITTSIFKDKGTDTRCIIVKDLETVSSGYYRAKAVLTNGVDVPITIEEREDNYIYVTLAPLSNLFD</sequence>
<reference evidence="3" key="1">
    <citation type="submission" date="2016-11" db="EMBL/GenBank/DDBJ databases">
        <authorList>
            <person name="Panda P."/>
            <person name="Visnovsky S."/>
            <person name="Pitman A."/>
        </authorList>
    </citation>
    <scope>NUCLEOTIDE SEQUENCE [LARGE SCALE GENOMIC DNA]</scope>
    <source>
        <strain evidence="3">ICMP 9972</strain>
    </source>
</reference>
<dbReference type="OrthoDB" id="6638430at2"/>
<gene>
    <name evidence="2" type="ORF">BSK71_13020</name>
</gene>
<feature type="transmembrane region" description="Helical" evidence="1">
    <location>
        <begin position="12"/>
        <end position="30"/>
    </location>
</feature>
<dbReference type="Proteomes" id="UP000189286">
    <property type="component" value="Unassembled WGS sequence"/>
</dbReference>
<protein>
    <submittedName>
        <fullName evidence="2">Uncharacterized protein</fullName>
    </submittedName>
</protein>
<dbReference type="EMBL" id="MPUJ01000007">
    <property type="protein sequence ID" value="ONK05342.1"/>
    <property type="molecule type" value="Genomic_DNA"/>
</dbReference>
<dbReference type="RefSeq" id="WP_039358523.1">
    <property type="nucleotide sequence ID" value="NZ_JAXHOY010000001.1"/>
</dbReference>
<keyword evidence="1" id="KW-1133">Transmembrane helix</keyword>
<comment type="caution">
    <text evidence="2">The sequence shown here is derived from an EMBL/GenBank/DDBJ whole genome shotgun (WGS) entry which is preliminary data.</text>
</comment>
<name>A0A1V2R2I2_9GAMM</name>
<proteinExistence type="predicted"/>
<feature type="transmembrane region" description="Helical" evidence="1">
    <location>
        <begin position="95"/>
        <end position="113"/>
    </location>
</feature>